<evidence type="ECO:0000256" key="10">
    <source>
        <dbReference type="ARBA" id="ARBA00022989"/>
    </source>
</evidence>
<keyword evidence="5 12" id="KW-0812">Transmembrane</keyword>
<dbReference type="GO" id="GO:0016887">
    <property type="term" value="F:ATP hydrolysis activity"/>
    <property type="evidence" value="ECO:0007669"/>
    <property type="project" value="InterPro"/>
</dbReference>
<dbReference type="GO" id="GO:1902600">
    <property type="term" value="P:proton transmembrane transport"/>
    <property type="evidence" value="ECO:0007669"/>
    <property type="project" value="TreeGrafter"/>
</dbReference>
<keyword evidence="4" id="KW-0597">Phosphoprotein</keyword>
<evidence type="ECO:0000256" key="5">
    <source>
        <dbReference type="ARBA" id="ARBA00022692"/>
    </source>
</evidence>
<evidence type="ECO:0000256" key="7">
    <source>
        <dbReference type="ARBA" id="ARBA00022840"/>
    </source>
</evidence>
<dbReference type="InterPro" id="IPR023214">
    <property type="entry name" value="HAD_sf"/>
</dbReference>
<dbReference type="RefSeq" id="WP_245894811.1">
    <property type="nucleotide sequence ID" value="NZ_DF978422.1"/>
</dbReference>
<dbReference type="SUPFAM" id="SSF56784">
    <property type="entry name" value="HAD-like"/>
    <property type="match status" value="1"/>
</dbReference>
<dbReference type="SUPFAM" id="SSF81653">
    <property type="entry name" value="Calcium ATPase, transduction domain A"/>
    <property type="match status" value="1"/>
</dbReference>
<dbReference type="InterPro" id="IPR050510">
    <property type="entry name" value="Cation_transp_ATPase_P-type"/>
</dbReference>
<organism evidence="14 15">
    <name type="scientific">Nostoc cycadae WK-1</name>
    <dbReference type="NCBI Taxonomy" id="1861711"/>
    <lineage>
        <taxon>Bacteria</taxon>
        <taxon>Bacillati</taxon>
        <taxon>Cyanobacteriota</taxon>
        <taxon>Cyanophyceae</taxon>
        <taxon>Nostocales</taxon>
        <taxon>Nostocaceae</taxon>
        <taxon>Nostoc</taxon>
    </lineage>
</organism>
<dbReference type="Pfam" id="PF00122">
    <property type="entry name" value="E1-E2_ATPase"/>
    <property type="match status" value="1"/>
</dbReference>
<dbReference type="InterPro" id="IPR023298">
    <property type="entry name" value="ATPase_P-typ_TM_dom_sf"/>
</dbReference>
<feature type="transmembrane region" description="Helical" evidence="12">
    <location>
        <begin position="22"/>
        <end position="40"/>
    </location>
</feature>
<dbReference type="SUPFAM" id="SSF81660">
    <property type="entry name" value="Metal cation-transporting ATPase, ATP-binding domain N"/>
    <property type="match status" value="1"/>
</dbReference>
<comment type="subcellular location">
    <subcellularLocation>
        <location evidence="1">Cell membrane</location>
        <topology evidence="1">Multi-pass membrane protein</topology>
    </subcellularLocation>
</comment>
<dbReference type="GO" id="GO:0005886">
    <property type="term" value="C:plasma membrane"/>
    <property type="evidence" value="ECO:0007669"/>
    <property type="project" value="UniProtKB-SubCell"/>
</dbReference>
<dbReference type="NCBIfam" id="TIGR01494">
    <property type="entry name" value="ATPase_P-type"/>
    <property type="match status" value="2"/>
</dbReference>
<dbReference type="PANTHER" id="PTHR43294:SF21">
    <property type="entry name" value="CATION TRANSPORTING ATPASE"/>
    <property type="match status" value="1"/>
</dbReference>
<dbReference type="Proteomes" id="UP000236527">
    <property type="component" value="Unassembled WGS sequence"/>
</dbReference>
<evidence type="ECO:0000313" key="15">
    <source>
        <dbReference type="Proteomes" id="UP000236527"/>
    </source>
</evidence>
<dbReference type="SUPFAM" id="SSF81665">
    <property type="entry name" value="Calcium ATPase, transmembrane domain M"/>
    <property type="match status" value="1"/>
</dbReference>
<dbReference type="InterPro" id="IPR008250">
    <property type="entry name" value="ATPase_P-typ_transduc_dom_A_sf"/>
</dbReference>
<keyword evidence="6" id="KW-0547">Nucleotide-binding</keyword>
<sequence>MALLLWVAGILAFISQTPELGWAIWAVIWINAIFSFWQEFQAEKALSALKKILPLQAKVYRDGKLTVIPARELVSGDVMQLEEGDKISTDARLVESQSLYVDVSVLTGESMPVPRISKAVSTENIHASEASNLVFAGSTVAAGRGLAVVYATGTHTEFGQVAHLTANVQREASTLEVQISRVVHIITLIALSMGVVIFLLTKLLVGMQLRESFIFAIGIIVAFVPEGLLPTVSLALAIGVRRMAKKNALVRRLSAVETLSATTVICTDKTGTLTKNEMTVRQLWVPNTQINVTGVGYEPKGEVEISSPEYESQVRLMLAGAALCSNARLNHPPNSHQWQAVGDPTEAALLVAAIKAGLNLEELQHQVPRVREIPFDSHRRMMTVLLEGQLSWENTENSQYLIFTKGAPLDVLQHSRYLWHKEEKPELTETQREEIVAANDQLASQGYRVLGIATRQGSAELNQPDNHLLEQDLTFLGLVAMIDPPRPEVADAIALCHRAGIQVTMITGDYGLTAAAIAQRIGLVNGKVRTITGEQLGHLSDTQLRQILHQQKTGLVFARVMPEQKLRLVEAYKTLGHVVAVTGDGVNDAPALRAANIGIAICA</sequence>
<evidence type="ECO:0000256" key="9">
    <source>
        <dbReference type="ARBA" id="ARBA00022967"/>
    </source>
</evidence>
<dbReference type="Gene3D" id="3.40.50.1000">
    <property type="entry name" value="HAD superfamily/HAD-like"/>
    <property type="match status" value="1"/>
</dbReference>
<keyword evidence="15" id="KW-1185">Reference proteome</keyword>
<keyword evidence="10 12" id="KW-1133">Transmembrane helix</keyword>
<evidence type="ECO:0000256" key="4">
    <source>
        <dbReference type="ARBA" id="ARBA00022553"/>
    </source>
</evidence>
<dbReference type="AlphaFoldDB" id="A0A2H6LCB7"/>
<dbReference type="Gene3D" id="3.40.1110.10">
    <property type="entry name" value="Calcium-transporting ATPase, cytoplasmic domain N"/>
    <property type="match status" value="1"/>
</dbReference>
<evidence type="ECO:0000256" key="12">
    <source>
        <dbReference type="SAM" id="Phobius"/>
    </source>
</evidence>
<evidence type="ECO:0000256" key="2">
    <source>
        <dbReference type="ARBA" id="ARBA00005675"/>
    </source>
</evidence>
<evidence type="ECO:0000256" key="6">
    <source>
        <dbReference type="ARBA" id="ARBA00022741"/>
    </source>
</evidence>
<dbReference type="InterPro" id="IPR023299">
    <property type="entry name" value="ATPase_P-typ_cyto_dom_N"/>
</dbReference>
<feature type="transmembrane region" description="Helical" evidence="12">
    <location>
        <begin position="182"/>
        <end position="201"/>
    </location>
</feature>
<dbReference type="InterPro" id="IPR044492">
    <property type="entry name" value="P_typ_ATPase_HD_dom"/>
</dbReference>
<keyword evidence="14" id="KW-0378">Hydrolase</keyword>
<dbReference type="Pfam" id="PF13246">
    <property type="entry name" value="Cation_ATPase"/>
    <property type="match status" value="1"/>
</dbReference>
<keyword evidence="8" id="KW-0460">Magnesium</keyword>
<dbReference type="SFLD" id="SFLDG00002">
    <property type="entry name" value="C1.7:_P-type_atpase_like"/>
    <property type="match status" value="1"/>
</dbReference>
<dbReference type="InterPro" id="IPR059000">
    <property type="entry name" value="ATPase_P-type_domA"/>
</dbReference>
<evidence type="ECO:0000259" key="13">
    <source>
        <dbReference type="Pfam" id="PF00122"/>
    </source>
</evidence>
<evidence type="ECO:0000256" key="11">
    <source>
        <dbReference type="ARBA" id="ARBA00023136"/>
    </source>
</evidence>
<dbReference type="GO" id="GO:0005524">
    <property type="term" value="F:ATP binding"/>
    <property type="evidence" value="ECO:0007669"/>
    <property type="project" value="UniProtKB-KW"/>
</dbReference>
<keyword evidence="7" id="KW-0067">ATP-binding</keyword>
<evidence type="ECO:0000256" key="3">
    <source>
        <dbReference type="ARBA" id="ARBA00022475"/>
    </source>
</evidence>
<dbReference type="PANTHER" id="PTHR43294">
    <property type="entry name" value="SODIUM/POTASSIUM-TRANSPORTING ATPASE SUBUNIT ALPHA"/>
    <property type="match status" value="1"/>
</dbReference>
<keyword evidence="3" id="KW-1003">Cell membrane</keyword>
<dbReference type="InterPro" id="IPR001757">
    <property type="entry name" value="P_typ_ATPase"/>
</dbReference>
<gene>
    <name evidence="14" type="ORF">NCWK1_0579</name>
</gene>
<dbReference type="PROSITE" id="PS00154">
    <property type="entry name" value="ATPASE_E1_E2"/>
    <property type="match status" value="1"/>
</dbReference>
<comment type="similarity">
    <text evidence="2">Belongs to the cation transport ATPase (P-type) (TC 3.A.3) family. Type IIA subfamily.</text>
</comment>
<dbReference type="PRINTS" id="PR00121">
    <property type="entry name" value="NAKATPASE"/>
</dbReference>
<dbReference type="GO" id="GO:0019829">
    <property type="term" value="F:ATPase-coupled monoatomic cation transmembrane transporter activity"/>
    <property type="evidence" value="ECO:0007669"/>
    <property type="project" value="TreeGrafter"/>
</dbReference>
<keyword evidence="9" id="KW-1278">Translocase</keyword>
<keyword evidence="11 12" id="KW-0472">Membrane</keyword>
<dbReference type="SFLD" id="SFLDS00003">
    <property type="entry name" value="Haloacid_Dehalogenase"/>
    <property type="match status" value="1"/>
</dbReference>
<evidence type="ECO:0000313" key="14">
    <source>
        <dbReference type="EMBL" id="GBE90859.1"/>
    </source>
</evidence>
<dbReference type="EMBL" id="BDGE01000010">
    <property type="protein sequence ID" value="GBE90859.1"/>
    <property type="molecule type" value="Genomic_DNA"/>
</dbReference>
<evidence type="ECO:0000256" key="1">
    <source>
        <dbReference type="ARBA" id="ARBA00004651"/>
    </source>
</evidence>
<dbReference type="Gene3D" id="1.20.1110.10">
    <property type="entry name" value="Calcium-transporting ATPase, transmembrane domain"/>
    <property type="match status" value="1"/>
</dbReference>
<dbReference type="SFLD" id="SFLDF00027">
    <property type="entry name" value="p-type_atpase"/>
    <property type="match status" value="1"/>
</dbReference>
<dbReference type="Gene3D" id="2.70.150.10">
    <property type="entry name" value="Calcium-transporting ATPase, cytoplasmic transduction domain A"/>
    <property type="match status" value="1"/>
</dbReference>
<feature type="domain" description="P-type ATPase A" evidence="13">
    <location>
        <begin position="53"/>
        <end position="165"/>
    </location>
</feature>
<name>A0A2H6LCB7_9NOSO</name>
<proteinExistence type="inferred from homology"/>
<dbReference type="FunFam" id="2.70.150.10:FF:000160">
    <property type="entry name" value="Sarcoplasmic/endoplasmic reticulum calcium ATPase 1"/>
    <property type="match status" value="1"/>
</dbReference>
<dbReference type="InterPro" id="IPR018303">
    <property type="entry name" value="ATPase_P-typ_P_site"/>
</dbReference>
<accession>A0A2H6LCB7</accession>
<evidence type="ECO:0000256" key="8">
    <source>
        <dbReference type="ARBA" id="ARBA00022842"/>
    </source>
</evidence>
<protein>
    <submittedName>
        <fullName evidence="14">HAD family hydrolase</fullName>
    </submittedName>
</protein>
<feature type="transmembrane region" description="Helical" evidence="12">
    <location>
        <begin position="213"/>
        <end position="238"/>
    </location>
</feature>
<dbReference type="InterPro" id="IPR036412">
    <property type="entry name" value="HAD-like_sf"/>
</dbReference>
<reference evidence="15" key="1">
    <citation type="journal article" date="2018" name="Genome Announc.">
        <title>Draft Genome Sequence of the Nitrogen-Fixing and Hormogonia-Inducing Cyanobacterium Nostoc cycadae Strain WK-1, Isolated from the Coralloid Roots of Cycas revoluta.</title>
        <authorList>
            <person name="Kanesaki Y."/>
            <person name="Hirose M."/>
            <person name="Hirose Y."/>
            <person name="Fujisawa T."/>
            <person name="Nakamura Y."/>
            <person name="Watanabe S."/>
            <person name="Matsunaga S."/>
            <person name="Uchida H."/>
            <person name="Murakami A."/>
        </authorList>
    </citation>
    <scope>NUCLEOTIDE SEQUENCE [LARGE SCALE GENOMIC DNA]</scope>
    <source>
        <strain evidence="15">WK-1</strain>
    </source>
</reference>
<comment type="caution">
    <text evidence="14">The sequence shown here is derived from an EMBL/GenBank/DDBJ whole genome shotgun (WGS) entry which is preliminary data.</text>
</comment>
<dbReference type="PRINTS" id="PR00119">
    <property type="entry name" value="CATATPASE"/>
</dbReference>